<evidence type="ECO:0000256" key="1">
    <source>
        <dbReference type="SAM" id="Phobius"/>
    </source>
</evidence>
<feature type="transmembrane region" description="Helical" evidence="1">
    <location>
        <begin position="84"/>
        <end position="103"/>
    </location>
</feature>
<dbReference type="InParanoid" id="D7FRK4"/>
<keyword evidence="3" id="KW-1185">Reference proteome</keyword>
<gene>
    <name evidence="2" type="ORF">Esi_0216_0002</name>
</gene>
<dbReference type="EMBL" id="FN649751">
    <property type="protein sequence ID" value="CBJ30795.1"/>
    <property type="molecule type" value="Genomic_DNA"/>
</dbReference>
<dbReference type="Proteomes" id="UP000002630">
    <property type="component" value="Linkage Group LG26"/>
</dbReference>
<dbReference type="AlphaFoldDB" id="D7FRK4"/>
<dbReference type="OrthoDB" id="10249433at2759"/>
<keyword evidence="1" id="KW-0472">Membrane</keyword>
<organism evidence="2 3">
    <name type="scientific">Ectocarpus siliculosus</name>
    <name type="common">Brown alga</name>
    <name type="synonym">Conferva siliculosa</name>
    <dbReference type="NCBI Taxonomy" id="2880"/>
    <lineage>
        <taxon>Eukaryota</taxon>
        <taxon>Sar</taxon>
        <taxon>Stramenopiles</taxon>
        <taxon>Ochrophyta</taxon>
        <taxon>PX clade</taxon>
        <taxon>Phaeophyceae</taxon>
        <taxon>Ectocarpales</taxon>
        <taxon>Ectocarpaceae</taxon>
        <taxon>Ectocarpus</taxon>
    </lineage>
</organism>
<keyword evidence="1" id="KW-0812">Transmembrane</keyword>
<dbReference type="EMBL" id="FN648394">
    <property type="protein sequence ID" value="CBJ30795.1"/>
    <property type="molecule type" value="Genomic_DNA"/>
</dbReference>
<evidence type="ECO:0000313" key="2">
    <source>
        <dbReference type="EMBL" id="CBJ30795.1"/>
    </source>
</evidence>
<proteinExistence type="predicted"/>
<name>D7FRK4_ECTSI</name>
<reference evidence="2 3" key="1">
    <citation type="journal article" date="2010" name="Nature">
        <title>The Ectocarpus genome and the independent evolution of multicellularity in brown algae.</title>
        <authorList>
            <person name="Cock J.M."/>
            <person name="Sterck L."/>
            <person name="Rouze P."/>
            <person name="Scornet D."/>
            <person name="Allen A.E."/>
            <person name="Amoutzias G."/>
            <person name="Anthouard V."/>
            <person name="Artiguenave F."/>
            <person name="Aury J.M."/>
            <person name="Badger J.H."/>
            <person name="Beszteri B."/>
            <person name="Billiau K."/>
            <person name="Bonnet E."/>
            <person name="Bothwell J.H."/>
            <person name="Bowler C."/>
            <person name="Boyen C."/>
            <person name="Brownlee C."/>
            <person name="Carrano C.J."/>
            <person name="Charrier B."/>
            <person name="Cho G.Y."/>
            <person name="Coelho S.M."/>
            <person name="Collen J."/>
            <person name="Corre E."/>
            <person name="Da Silva C."/>
            <person name="Delage L."/>
            <person name="Delaroque N."/>
            <person name="Dittami S.M."/>
            <person name="Doulbeau S."/>
            <person name="Elias M."/>
            <person name="Farnham G."/>
            <person name="Gachon C.M."/>
            <person name="Gschloessl B."/>
            <person name="Heesch S."/>
            <person name="Jabbari K."/>
            <person name="Jubin C."/>
            <person name="Kawai H."/>
            <person name="Kimura K."/>
            <person name="Kloareg B."/>
            <person name="Kupper F.C."/>
            <person name="Lang D."/>
            <person name="Le Bail A."/>
            <person name="Leblanc C."/>
            <person name="Lerouge P."/>
            <person name="Lohr M."/>
            <person name="Lopez P.J."/>
            <person name="Martens C."/>
            <person name="Maumus F."/>
            <person name="Michel G."/>
            <person name="Miranda-Saavedra D."/>
            <person name="Morales J."/>
            <person name="Moreau H."/>
            <person name="Motomura T."/>
            <person name="Nagasato C."/>
            <person name="Napoli C.A."/>
            <person name="Nelson D.R."/>
            <person name="Nyvall-Collen P."/>
            <person name="Peters A.F."/>
            <person name="Pommier C."/>
            <person name="Potin P."/>
            <person name="Poulain J."/>
            <person name="Quesneville H."/>
            <person name="Read B."/>
            <person name="Rensing S.A."/>
            <person name="Ritter A."/>
            <person name="Rousvoal S."/>
            <person name="Samanta M."/>
            <person name="Samson G."/>
            <person name="Schroeder D.C."/>
            <person name="Segurens B."/>
            <person name="Strittmatter M."/>
            <person name="Tonon T."/>
            <person name="Tregear J.W."/>
            <person name="Valentin K."/>
            <person name="von Dassow P."/>
            <person name="Yamagishi T."/>
            <person name="Van de Peer Y."/>
            <person name="Wincker P."/>
        </authorList>
    </citation>
    <scope>NUCLEOTIDE SEQUENCE [LARGE SCALE GENOMIC DNA]</scope>
    <source>
        <strain evidence="3">Ec32 / CCAP1310/4</strain>
    </source>
</reference>
<sequence length="339" mass="36210">MSIVRLSPPEPPPRYSAPLLARLSGQPGNIMSAVASLVLLPSAAERLPFPFRALAQTPQLTLVLAGGGYVTFLVLFLPLYAVSFLVTATGAWLVLLGTVYVGGRGLTRTISYPGASKQIQRDIELEYTKHVSSRLELRDRSRGGDVWVLTRALEELTAHASMPMEEAAGGMRGAGGAGEGNAAAAAAAAAGANTLAPSAFAEAESLLECLTELMPTLEEAFGLADEGLVLQLRRVRRVPLQLPGLRAIRWEGLPRQHQQGRGVAAASVARHSQVDLLILDRSFSSLSAVAQRLMGGWTKWAIWGFTGWDAHVAADYLACRCYKASCRLEARAGGPMLRL</sequence>
<keyword evidence="1" id="KW-1133">Transmembrane helix</keyword>
<evidence type="ECO:0000313" key="3">
    <source>
        <dbReference type="Proteomes" id="UP000002630"/>
    </source>
</evidence>
<accession>D7FRK4</accession>
<feature type="transmembrane region" description="Helical" evidence="1">
    <location>
        <begin position="60"/>
        <end position="78"/>
    </location>
</feature>
<protein>
    <submittedName>
        <fullName evidence="2">Uncharacterized protein</fullName>
    </submittedName>
</protein>